<evidence type="ECO:0008006" key="4">
    <source>
        <dbReference type="Google" id="ProtNLM"/>
    </source>
</evidence>
<protein>
    <recommendedName>
        <fullName evidence="4">DUF2680 domain-containing protein</fullName>
    </recommendedName>
</protein>
<evidence type="ECO:0000313" key="2">
    <source>
        <dbReference type="EMBL" id="PSR20903.1"/>
    </source>
</evidence>
<keyword evidence="1" id="KW-0732">Signal</keyword>
<evidence type="ECO:0000313" key="3">
    <source>
        <dbReference type="Proteomes" id="UP000242705"/>
    </source>
</evidence>
<name>A0A2T2WFA1_SULTH</name>
<organism evidence="2 3">
    <name type="scientific">Sulfobacillus thermosulfidooxidans</name>
    <dbReference type="NCBI Taxonomy" id="28034"/>
    <lineage>
        <taxon>Bacteria</taxon>
        <taxon>Bacillati</taxon>
        <taxon>Bacillota</taxon>
        <taxon>Clostridia</taxon>
        <taxon>Eubacteriales</taxon>
        <taxon>Clostridiales Family XVII. Incertae Sedis</taxon>
        <taxon>Sulfobacillus</taxon>
    </lineage>
</organism>
<comment type="caution">
    <text evidence="2">The sequence shown here is derived from an EMBL/GenBank/DDBJ whole genome shotgun (WGS) entry which is preliminary data.</text>
</comment>
<proteinExistence type="predicted"/>
<dbReference type="Proteomes" id="UP000242705">
    <property type="component" value="Unassembled WGS sequence"/>
</dbReference>
<gene>
    <name evidence="2" type="ORF">C7B47_17675</name>
</gene>
<feature type="chain" id="PRO_5038698992" description="DUF2680 domain-containing protein" evidence="1">
    <location>
        <begin position="27"/>
        <end position="121"/>
    </location>
</feature>
<accession>A0A2T2WFA1</accession>
<dbReference type="EMBL" id="PXYX01000127">
    <property type="protein sequence ID" value="PSR20903.1"/>
    <property type="molecule type" value="Genomic_DNA"/>
</dbReference>
<evidence type="ECO:0000256" key="1">
    <source>
        <dbReference type="SAM" id="SignalP"/>
    </source>
</evidence>
<reference evidence="2 3" key="1">
    <citation type="journal article" date="2014" name="BMC Genomics">
        <title>Comparison of environmental and isolate Sulfobacillus genomes reveals diverse carbon, sulfur, nitrogen, and hydrogen metabolisms.</title>
        <authorList>
            <person name="Justice N.B."/>
            <person name="Norman A."/>
            <person name="Brown C.T."/>
            <person name="Singh A."/>
            <person name="Thomas B.C."/>
            <person name="Banfield J.F."/>
        </authorList>
    </citation>
    <scope>NUCLEOTIDE SEQUENCE [LARGE SCALE GENOMIC DNA]</scope>
    <source>
        <strain evidence="2">AMDSBA5</strain>
    </source>
</reference>
<feature type="signal peptide" evidence="1">
    <location>
        <begin position="1"/>
        <end position="26"/>
    </location>
</feature>
<dbReference type="AlphaFoldDB" id="A0A2T2WFA1"/>
<sequence length="121" mass="13520">MHSKHLAIMTTVLLGSFLLMSSTIFAQSKPHHAVSSSIDPAPRSIVGLTPRQIITQEKNWIAQYNRLHHAQFDSVTGTAPSAASIARQNAYIAQLKQESQTPQFQQQLTHQWKTRKGSCQQ</sequence>